<accession>G0QSC4</accession>
<organism evidence="2 3">
    <name type="scientific">Ichthyophthirius multifiliis</name>
    <name type="common">White spot disease agent</name>
    <name type="synonym">Ich</name>
    <dbReference type="NCBI Taxonomy" id="5932"/>
    <lineage>
        <taxon>Eukaryota</taxon>
        <taxon>Sar</taxon>
        <taxon>Alveolata</taxon>
        <taxon>Ciliophora</taxon>
        <taxon>Intramacronucleata</taxon>
        <taxon>Oligohymenophorea</taxon>
        <taxon>Hymenostomatida</taxon>
        <taxon>Ophryoglenina</taxon>
        <taxon>Ichthyophthirius</taxon>
    </lineage>
</organism>
<dbReference type="eggNOG" id="ENOG502SDJQ">
    <property type="taxonomic scope" value="Eukaryota"/>
</dbReference>
<dbReference type="RefSeq" id="XP_004035357.1">
    <property type="nucleotide sequence ID" value="XM_004035309.1"/>
</dbReference>
<dbReference type="Proteomes" id="UP000008983">
    <property type="component" value="Unassembled WGS sequence"/>
</dbReference>
<feature type="compositionally biased region" description="Low complexity" evidence="1">
    <location>
        <begin position="27"/>
        <end position="46"/>
    </location>
</feature>
<dbReference type="EC" id="2.4.1.69" evidence="2"/>
<name>G0QSC4_ICHMU</name>
<gene>
    <name evidence="2" type="ORF">IMG5_100200</name>
</gene>
<evidence type="ECO:0000313" key="2">
    <source>
        <dbReference type="EMBL" id="EGR31871.1"/>
    </source>
</evidence>
<dbReference type="InterPro" id="IPR032675">
    <property type="entry name" value="LRR_dom_sf"/>
</dbReference>
<dbReference type="GeneID" id="14908012"/>
<dbReference type="SUPFAM" id="SSF52047">
    <property type="entry name" value="RNI-like"/>
    <property type="match status" value="1"/>
</dbReference>
<evidence type="ECO:0000256" key="1">
    <source>
        <dbReference type="SAM" id="MobiDB-lite"/>
    </source>
</evidence>
<proteinExistence type="predicted"/>
<keyword evidence="3" id="KW-1185">Reference proteome</keyword>
<sequence>MDIANQNNKDQYEESNSEDSDDEDNESVQNMQNNQNNNNIDDANDNQNNKFSNIISNLESISFDSSVCKVFEELPLNFEYYSNIQCLSFDGTIKKQQTKELQKTSITFENMYPYSLKNLKCLKLKGCELTEEFFNSLQYMECINKIQILVFNKCNVHLKAFKSFITNQNLTNLKYLSLQGTQIDDHFCSIISDRSSVAFDLEAIDISNNVQNDKNIQKIIQKRQKSLQNKLKKARKHVPKITSINFNGCENVTSSLIEDLFRHRFLNNLQYLDLSYSGVQF</sequence>
<keyword evidence="2" id="KW-0328">Glycosyltransferase</keyword>
<keyword evidence="2" id="KW-0808">Transferase</keyword>
<dbReference type="EMBL" id="GL983809">
    <property type="protein sequence ID" value="EGR31871.1"/>
    <property type="molecule type" value="Genomic_DNA"/>
</dbReference>
<reference evidence="2 3" key="1">
    <citation type="submission" date="2011-07" db="EMBL/GenBank/DDBJ databases">
        <authorList>
            <person name="Coyne R."/>
            <person name="Brami D."/>
            <person name="Johnson J."/>
            <person name="Hostetler J."/>
            <person name="Hannick L."/>
            <person name="Clark T."/>
            <person name="Cassidy-Hanley D."/>
            <person name="Inman J."/>
        </authorList>
    </citation>
    <scope>NUCLEOTIDE SEQUENCE [LARGE SCALE GENOMIC DNA]</scope>
    <source>
        <strain evidence="2 3">G5</strain>
    </source>
</reference>
<dbReference type="InParanoid" id="G0QSC4"/>
<feature type="region of interest" description="Disordered" evidence="1">
    <location>
        <begin position="1"/>
        <end position="46"/>
    </location>
</feature>
<feature type="compositionally biased region" description="Acidic residues" evidence="1">
    <location>
        <begin position="13"/>
        <end position="26"/>
    </location>
</feature>
<evidence type="ECO:0000313" key="3">
    <source>
        <dbReference type="Proteomes" id="UP000008983"/>
    </source>
</evidence>
<dbReference type="Gene3D" id="3.80.10.10">
    <property type="entry name" value="Ribonuclease Inhibitor"/>
    <property type="match status" value="1"/>
</dbReference>
<protein>
    <submittedName>
        <fullName evidence="2">Leucine rich repeat protein</fullName>
        <ecNumber evidence="2">2.4.1.69</ecNumber>
    </submittedName>
</protein>
<dbReference type="GO" id="GO:0008107">
    <property type="term" value="F:galactoside 2-alpha-L-fucosyltransferase activity"/>
    <property type="evidence" value="ECO:0007669"/>
    <property type="project" value="UniProtKB-EC"/>
</dbReference>
<dbReference type="AlphaFoldDB" id="G0QSC4"/>